<dbReference type="InterPro" id="IPR036179">
    <property type="entry name" value="Ig-like_dom_sf"/>
</dbReference>
<dbReference type="GO" id="GO:0042113">
    <property type="term" value="P:B cell activation"/>
    <property type="evidence" value="ECO:0007669"/>
    <property type="project" value="Ensembl"/>
</dbReference>
<accession>H0WRR3</accession>
<dbReference type="EMBL" id="AAQR03118871">
    <property type="status" value="NOT_ANNOTATED_CDS"/>
    <property type="molecule type" value="Genomic_DNA"/>
</dbReference>
<dbReference type="Pfam" id="PF13927">
    <property type="entry name" value="Ig_3"/>
    <property type="match status" value="2"/>
</dbReference>
<keyword evidence="6" id="KW-0325">Glycoprotein</keyword>
<evidence type="ECO:0000313" key="12">
    <source>
        <dbReference type="Proteomes" id="UP000005225"/>
    </source>
</evidence>
<feature type="domain" description="Ig-like" evidence="10">
    <location>
        <begin position="97"/>
        <end position="198"/>
    </location>
</feature>
<keyword evidence="4 9" id="KW-0472">Membrane</keyword>
<keyword evidence="9" id="KW-1133">Transmembrane helix</keyword>
<dbReference type="eggNOG" id="ENOG502S65W">
    <property type="taxonomic scope" value="Eukaryota"/>
</dbReference>
<dbReference type="AlphaFoldDB" id="H0WRR3"/>
<keyword evidence="5" id="KW-1015">Disulfide bond</keyword>
<dbReference type="HOGENOM" id="CLU_023383_0_1_1"/>
<dbReference type="GO" id="GO:0009986">
    <property type="term" value="C:cell surface"/>
    <property type="evidence" value="ECO:0007669"/>
    <property type="project" value="Ensembl"/>
</dbReference>
<dbReference type="InterPro" id="IPR003598">
    <property type="entry name" value="Ig_sub2"/>
</dbReference>
<evidence type="ECO:0000256" key="5">
    <source>
        <dbReference type="ARBA" id="ARBA00023157"/>
    </source>
</evidence>
<feature type="domain" description="Ig-like" evidence="10">
    <location>
        <begin position="13"/>
        <end position="87"/>
    </location>
</feature>
<dbReference type="SUPFAM" id="SSF48726">
    <property type="entry name" value="Immunoglobulin"/>
    <property type="match status" value="3"/>
</dbReference>
<dbReference type="GO" id="GO:0005886">
    <property type="term" value="C:plasma membrane"/>
    <property type="evidence" value="ECO:0007669"/>
    <property type="project" value="UniProtKB-SubCell"/>
</dbReference>
<evidence type="ECO:0000259" key="10">
    <source>
        <dbReference type="PROSITE" id="PS50835"/>
    </source>
</evidence>
<keyword evidence="2" id="KW-1003">Cell membrane</keyword>
<proteinExistence type="predicted"/>
<feature type="transmembrane region" description="Helical" evidence="9">
    <location>
        <begin position="307"/>
        <end position="327"/>
    </location>
</feature>
<reference evidence="11" key="3">
    <citation type="submission" date="2025-09" db="UniProtKB">
        <authorList>
            <consortium name="Ensembl"/>
        </authorList>
    </citation>
    <scope>IDENTIFICATION</scope>
</reference>
<name>H0WRR3_OTOGA</name>
<dbReference type="PANTHER" id="PTHR46013:SF7">
    <property type="entry name" value="IG-LIKE DOMAIN-CONTAINING PROTEIN"/>
    <property type="match status" value="1"/>
</dbReference>
<evidence type="ECO:0000256" key="1">
    <source>
        <dbReference type="ARBA" id="ARBA00004236"/>
    </source>
</evidence>
<keyword evidence="9" id="KW-0812">Transmembrane</keyword>
<feature type="region of interest" description="Disordered" evidence="8">
    <location>
        <begin position="335"/>
        <end position="356"/>
    </location>
</feature>
<evidence type="ECO:0000256" key="8">
    <source>
        <dbReference type="SAM" id="MobiDB-lite"/>
    </source>
</evidence>
<dbReference type="InParanoid" id="H0WRR3"/>
<dbReference type="Ensembl" id="ENSOGAT00000005291.2">
    <property type="protein sequence ID" value="ENSOGAP00000004730.2"/>
    <property type="gene ID" value="ENSOGAG00000005290.2"/>
</dbReference>
<reference evidence="12" key="1">
    <citation type="submission" date="2011-03" db="EMBL/GenBank/DDBJ databases">
        <title>Version 3 of the genome sequence of Otolemur garnettii (Bushbaby).</title>
        <authorList>
            <consortium name="The Broad Institute Genome Sequencing Platform"/>
            <person name="Di Palma F."/>
            <person name="Johnson J."/>
            <person name="Lander E.S."/>
            <person name="Lindblad-Toh K."/>
            <person name="Jaffe D.B."/>
            <person name="Gnerre S."/>
            <person name="MacCallum I."/>
            <person name="Przybylski D."/>
            <person name="Ribeiro F.J."/>
            <person name="Burton J.N."/>
            <person name="Walker B.J."/>
            <person name="Sharpe T."/>
            <person name="Hall G."/>
        </authorList>
    </citation>
    <scope>NUCLEOTIDE SEQUENCE [LARGE SCALE GENOMIC DNA]</scope>
</reference>
<sequence>SLLHSLLAPLCEPTELFLIASPLQPTEETPVTLTCKIQSPPQSSDAQPQFRFFRDSQPLTPDWSSSWEFQIPAVQKEDSGSYWCEAQKVVYKVLRSPRFQMNVKRVPISDVSLETQPLGEQLAEGDKLVFICSVDKGTGNITFLWYRGTLGLNLETKTQHSLTAEFEIPAVRKNDTDQYYCAADNGYGPKLSGLVSITVRIPVYRPILTIRVPRAQAVVGDDVELFCEAPIGSPPILYQFYHEDVILGSSSAPSGGGASFNFSGTAEHSGNYSCEADNGLGAQHSKVVTLNFIVPIQDTRDPLTSEVIGGLLGILGLVMVALLFCFWHKRKTGRRSATDPHRTLPSPAPPEFTYLNSPDPRQLQSTYENVDAVHEDEIYSLAYGMHQEQEPAAGETAAPPTARVENKDTLDIYARLRKTQAMDVDYEDAM</sequence>
<comment type="subcellular location">
    <subcellularLocation>
        <location evidence="1">Cell membrane</location>
    </subcellularLocation>
</comment>
<gene>
    <name evidence="11" type="primary">LOC100940742</name>
</gene>
<dbReference type="Gene3D" id="2.60.40.10">
    <property type="entry name" value="Immunoglobulins"/>
    <property type="match status" value="3"/>
</dbReference>
<dbReference type="OMA" id="LWIPAVW"/>
<dbReference type="PROSITE" id="PS50835">
    <property type="entry name" value="IG_LIKE"/>
    <property type="match status" value="3"/>
</dbReference>
<keyword evidence="3" id="KW-0732">Signal</keyword>
<reference evidence="11" key="2">
    <citation type="submission" date="2025-08" db="UniProtKB">
        <authorList>
            <consortium name="Ensembl"/>
        </authorList>
    </citation>
    <scope>IDENTIFICATION</scope>
</reference>
<dbReference type="FunFam" id="2.60.40.10:FF:000357">
    <property type="entry name" value="Fc receptor like 1"/>
    <property type="match status" value="1"/>
</dbReference>
<evidence type="ECO:0000313" key="11">
    <source>
        <dbReference type="Ensembl" id="ENSOGAP00000004730.2"/>
    </source>
</evidence>
<dbReference type="InterPro" id="IPR013783">
    <property type="entry name" value="Ig-like_fold"/>
</dbReference>
<evidence type="ECO:0000256" key="4">
    <source>
        <dbReference type="ARBA" id="ARBA00023136"/>
    </source>
</evidence>
<dbReference type="SMART" id="SM00409">
    <property type="entry name" value="IG"/>
    <property type="match status" value="3"/>
</dbReference>
<dbReference type="GeneTree" id="ENSGT01050000244808"/>
<protein>
    <submittedName>
        <fullName evidence="11">Fc receptor like 1</fullName>
    </submittedName>
</protein>
<dbReference type="PANTHER" id="PTHR46013">
    <property type="entry name" value="VASCULAR CELL ADHESION MOLECULE 1"/>
    <property type="match status" value="1"/>
</dbReference>
<organism evidence="11 12">
    <name type="scientific">Otolemur garnettii</name>
    <name type="common">Small-eared galago</name>
    <name type="synonym">Garnett's greater bushbaby</name>
    <dbReference type="NCBI Taxonomy" id="30611"/>
    <lineage>
        <taxon>Eukaryota</taxon>
        <taxon>Metazoa</taxon>
        <taxon>Chordata</taxon>
        <taxon>Craniata</taxon>
        <taxon>Vertebrata</taxon>
        <taxon>Euteleostomi</taxon>
        <taxon>Mammalia</taxon>
        <taxon>Eutheria</taxon>
        <taxon>Euarchontoglires</taxon>
        <taxon>Primates</taxon>
        <taxon>Strepsirrhini</taxon>
        <taxon>Lorisiformes</taxon>
        <taxon>Galagidae</taxon>
        <taxon>Otolemur</taxon>
    </lineage>
</organism>
<dbReference type="InterPro" id="IPR007110">
    <property type="entry name" value="Ig-like_dom"/>
</dbReference>
<keyword evidence="7" id="KW-0393">Immunoglobulin domain</keyword>
<dbReference type="CDD" id="cd00096">
    <property type="entry name" value="Ig"/>
    <property type="match status" value="2"/>
</dbReference>
<evidence type="ECO:0000256" key="6">
    <source>
        <dbReference type="ARBA" id="ARBA00023180"/>
    </source>
</evidence>
<dbReference type="Pfam" id="PF13895">
    <property type="entry name" value="Ig_2"/>
    <property type="match status" value="1"/>
</dbReference>
<evidence type="ECO:0000256" key="7">
    <source>
        <dbReference type="ARBA" id="ARBA00023319"/>
    </source>
</evidence>
<dbReference type="GO" id="GO:0015026">
    <property type="term" value="F:coreceptor activity"/>
    <property type="evidence" value="ECO:0007669"/>
    <property type="project" value="Ensembl"/>
</dbReference>
<evidence type="ECO:0000256" key="2">
    <source>
        <dbReference type="ARBA" id="ARBA00022475"/>
    </source>
</evidence>
<dbReference type="SMART" id="SM00408">
    <property type="entry name" value="IGc2"/>
    <property type="match status" value="3"/>
</dbReference>
<feature type="domain" description="Ig-like" evidence="10">
    <location>
        <begin position="206"/>
        <end position="289"/>
    </location>
</feature>
<keyword evidence="12" id="KW-1185">Reference proteome</keyword>
<dbReference type="Proteomes" id="UP000005225">
    <property type="component" value="Unassembled WGS sequence"/>
</dbReference>
<evidence type="ECO:0000256" key="3">
    <source>
        <dbReference type="ARBA" id="ARBA00022729"/>
    </source>
</evidence>
<dbReference type="InterPro" id="IPR003599">
    <property type="entry name" value="Ig_sub"/>
</dbReference>
<evidence type="ECO:0000256" key="9">
    <source>
        <dbReference type="SAM" id="Phobius"/>
    </source>
</evidence>
<dbReference type="STRING" id="30611.ENSOGAP00000004730"/>
<dbReference type="FunCoup" id="H0WRR3">
    <property type="interactions" value="10"/>
</dbReference>